<dbReference type="Proteomes" id="UP000500801">
    <property type="component" value="Chromosome"/>
</dbReference>
<evidence type="ECO:0000256" key="1">
    <source>
        <dbReference type="SAM" id="MobiDB-lite"/>
    </source>
</evidence>
<reference evidence="2 3" key="1">
    <citation type="submission" date="2018-11" db="EMBL/GenBank/DDBJ databases">
        <title>Complete genome sequence of Dickeya zeae strain CE1 infecting Canna edulis Ker-Gawl. in China.</title>
        <authorList>
            <person name="Zhang J."/>
            <person name="Lin B."/>
            <person name="Shen H."/>
            <person name="Jiang S."/>
            <person name="Pu X."/>
            <person name="Sun D."/>
        </authorList>
    </citation>
    <scope>NUCLEOTIDE SEQUENCE [LARGE SCALE GENOMIC DNA]</scope>
    <source>
        <strain evidence="2 3">CE1</strain>
    </source>
</reference>
<dbReference type="AlphaFoldDB" id="A0AAE6YXB1"/>
<evidence type="ECO:0000313" key="3">
    <source>
        <dbReference type="Proteomes" id="UP000500801"/>
    </source>
</evidence>
<dbReference type="EMBL" id="CP033622">
    <property type="protein sequence ID" value="QIZ50231.1"/>
    <property type="molecule type" value="Genomic_DNA"/>
</dbReference>
<organism evidence="2 3">
    <name type="scientific">Dickeya zeae</name>
    <dbReference type="NCBI Taxonomy" id="204042"/>
    <lineage>
        <taxon>Bacteria</taxon>
        <taxon>Pseudomonadati</taxon>
        <taxon>Pseudomonadota</taxon>
        <taxon>Gammaproteobacteria</taxon>
        <taxon>Enterobacterales</taxon>
        <taxon>Pectobacteriaceae</taxon>
        <taxon>Dickeya</taxon>
    </lineage>
</organism>
<evidence type="ECO:0000313" key="2">
    <source>
        <dbReference type="EMBL" id="QIZ50231.1"/>
    </source>
</evidence>
<sequence>MFDGIDVAHGYRLLNSHQDRYQRGTARVMLFAEYTVFIAFSTPIFITQKVTCADNPTQKQKNKKSKKSKNQDVNT</sequence>
<name>A0AAE6YXB1_9GAMM</name>
<feature type="region of interest" description="Disordered" evidence="1">
    <location>
        <begin position="54"/>
        <end position="75"/>
    </location>
</feature>
<protein>
    <submittedName>
        <fullName evidence="2">Uncharacterized protein</fullName>
    </submittedName>
</protein>
<accession>A0AAE6YXB1</accession>
<gene>
    <name evidence="2" type="ORF">DWG24_05210</name>
</gene>
<proteinExistence type="predicted"/>